<dbReference type="eggNOG" id="ENOG502Z8GX">
    <property type="taxonomic scope" value="Bacteria"/>
</dbReference>
<dbReference type="OrthoDB" id="1114561at2"/>
<dbReference type="InterPro" id="IPR011486">
    <property type="entry name" value="BBP2"/>
</dbReference>
<organism evidence="2 3">
    <name type="scientific">Solitalea canadensis (strain ATCC 29591 / DSM 3403 / JCM 21819 / LMG 8368 / NBRC 15130 / NCIMB 12057 / USAM 9D)</name>
    <name type="common">Flexibacter canadensis</name>
    <dbReference type="NCBI Taxonomy" id="929556"/>
    <lineage>
        <taxon>Bacteria</taxon>
        <taxon>Pseudomonadati</taxon>
        <taxon>Bacteroidota</taxon>
        <taxon>Sphingobacteriia</taxon>
        <taxon>Sphingobacteriales</taxon>
        <taxon>Sphingobacteriaceae</taxon>
        <taxon>Solitalea</taxon>
    </lineage>
</organism>
<accession>H8KSN8</accession>
<gene>
    <name evidence="2" type="ordered locus">Solca_0017</name>
</gene>
<dbReference type="KEGG" id="scn:Solca_0017"/>
<evidence type="ECO:0000313" key="3">
    <source>
        <dbReference type="Proteomes" id="UP000007590"/>
    </source>
</evidence>
<dbReference type="AlphaFoldDB" id="H8KSN8"/>
<dbReference type="Proteomes" id="UP000007590">
    <property type="component" value="Chromosome"/>
</dbReference>
<protein>
    <recommendedName>
        <fullName evidence="4">Porin</fullName>
    </recommendedName>
</protein>
<feature type="signal peptide" evidence="1">
    <location>
        <begin position="1"/>
        <end position="20"/>
    </location>
</feature>
<evidence type="ECO:0008006" key="4">
    <source>
        <dbReference type="Google" id="ProtNLM"/>
    </source>
</evidence>
<dbReference type="SUPFAM" id="SSF56935">
    <property type="entry name" value="Porins"/>
    <property type="match status" value="1"/>
</dbReference>
<evidence type="ECO:0000256" key="1">
    <source>
        <dbReference type="SAM" id="SignalP"/>
    </source>
</evidence>
<dbReference type="EMBL" id="CP003349">
    <property type="protein sequence ID" value="AFD05182.1"/>
    <property type="molecule type" value="Genomic_DNA"/>
</dbReference>
<reference evidence="2" key="1">
    <citation type="submission" date="2012-02" db="EMBL/GenBank/DDBJ databases">
        <title>The complete genome of Solitalea canadensis DSM 3403.</title>
        <authorList>
            <consortium name="US DOE Joint Genome Institute (JGI-PGF)"/>
            <person name="Lucas S."/>
            <person name="Copeland A."/>
            <person name="Lapidus A."/>
            <person name="Glavina del Rio T."/>
            <person name="Dalin E."/>
            <person name="Tice H."/>
            <person name="Bruce D."/>
            <person name="Goodwin L."/>
            <person name="Pitluck S."/>
            <person name="Peters L."/>
            <person name="Ovchinnikova G."/>
            <person name="Lu M."/>
            <person name="Kyrpides N."/>
            <person name="Mavromatis K."/>
            <person name="Ivanova N."/>
            <person name="Brettin T."/>
            <person name="Detter J.C."/>
            <person name="Han C."/>
            <person name="Larimer F."/>
            <person name="Land M."/>
            <person name="Hauser L."/>
            <person name="Markowitz V."/>
            <person name="Cheng J.-F."/>
            <person name="Hugenholtz P."/>
            <person name="Woyke T."/>
            <person name="Wu D."/>
            <person name="Spring S."/>
            <person name="Schroeder M."/>
            <person name="Kopitz M."/>
            <person name="Brambilla E."/>
            <person name="Klenk H.-P."/>
            <person name="Eisen J.A."/>
        </authorList>
    </citation>
    <scope>NUCLEOTIDE SEQUENCE</scope>
    <source>
        <strain evidence="2">DSM 3403</strain>
    </source>
</reference>
<dbReference type="STRING" id="929556.Solca_0017"/>
<dbReference type="HOGENOM" id="CLU_047565_1_0_10"/>
<feature type="chain" id="PRO_5003614459" description="Porin" evidence="1">
    <location>
        <begin position="21"/>
        <end position="363"/>
    </location>
</feature>
<keyword evidence="3" id="KW-1185">Reference proteome</keyword>
<name>H8KSN8_SOLCM</name>
<keyword evidence="1" id="KW-0732">Signal</keyword>
<sequence>MIRNFYAIAIAWAGIVPAMAQTTAPEDEEKKPFFKFSGSADVYIKYDMQKNPSNTYTSFTNTHNSFELGMISARVEHQGKKVSLVGDIGFGSRVEQFTYNDSKSNVMIKQLYLSYAPADWVKFSMGSWATHIGYELVDPYLNRNYSMSYMFSYGPFFHTGLKAEFAFGQHGFMVGITDPADLKSAMELQGKKYKYFIGQYSYGTKDGNFKSYLNVFAGKRNTDTANVSQVDLVLTQKINNKFSLGANASYNNSNYPQSIAIDKSKKWWGAALYVNYDAPKTWGLTWRTEYFDDKEKLNVYQSSLSNTGGNVWANTLTCNLKVSSLTIMPEVRYEIASQDIYFDLDGNSFKHDLSVLLSAIYQF</sequence>
<dbReference type="Pfam" id="PF07642">
    <property type="entry name" value="BBP2"/>
    <property type="match status" value="1"/>
</dbReference>
<evidence type="ECO:0000313" key="2">
    <source>
        <dbReference type="EMBL" id="AFD05182.1"/>
    </source>
</evidence>
<proteinExistence type="predicted"/>
<dbReference type="RefSeq" id="WP_014678410.1">
    <property type="nucleotide sequence ID" value="NC_017770.1"/>
</dbReference>